<feature type="non-terminal residue" evidence="1">
    <location>
        <position position="1"/>
    </location>
</feature>
<gene>
    <name evidence="1" type="ORF">PECUL_23A033348</name>
</gene>
<sequence length="49" mass="5497">IKISKCIRCRCSGVPLEMSQRVPLLDLLTGRMLYKKQTEGGHFCRTTAG</sequence>
<accession>A0AAD1VP18</accession>
<organism evidence="1 2">
    <name type="scientific">Pelobates cultripes</name>
    <name type="common">Western spadefoot toad</name>
    <dbReference type="NCBI Taxonomy" id="61616"/>
    <lineage>
        <taxon>Eukaryota</taxon>
        <taxon>Metazoa</taxon>
        <taxon>Chordata</taxon>
        <taxon>Craniata</taxon>
        <taxon>Vertebrata</taxon>
        <taxon>Euteleostomi</taxon>
        <taxon>Amphibia</taxon>
        <taxon>Batrachia</taxon>
        <taxon>Anura</taxon>
        <taxon>Pelobatoidea</taxon>
        <taxon>Pelobatidae</taxon>
        <taxon>Pelobates</taxon>
    </lineage>
</organism>
<name>A0AAD1VP18_PELCU</name>
<dbReference type="Proteomes" id="UP001295444">
    <property type="component" value="Chromosome 01"/>
</dbReference>
<proteinExistence type="predicted"/>
<dbReference type="EMBL" id="OW240912">
    <property type="protein sequence ID" value="CAH2223771.1"/>
    <property type="molecule type" value="Genomic_DNA"/>
</dbReference>
<evidence type="ECO:0000313" key="1">
    <source>
        <dbReference type="EMBL" id="CAH2223771.1"/>
    </source>
</evidence>
<protein>
    <submittedName>
        <fullName evidence="1">Uncharacterized protein</fullName>
    </submittedName>
</protein>
<evidence type="ECO:0000313" key="2">
    <source>
        <dbReference type="Proteomes" id="UP001295444"/>
    </source>
</evidence>
<keyword evidence="2" id="KW-1185">Reference proteome</keyword>
<reference evidence="1" key="1">
    <citation type="submission" date="2022-03" db="EMBL/GenBank/DDBJ databases">
        <authorList>
            <person name="Alioto T."/>
            <person name="Alioto T."/>
            <person name="Gomez Garrido J."/>
        </authorList>
    </citation>
    <scope>NUCLEOTIDE SEQUENCE</scope>
</reference>
<dbReference type="AlphaFoldDB" id="A0AAD1VP18"/>